<dbReference type="AlphaFoldDB" id="A0A1M5U9V5"/>
<dbReference type="InterPro" id="IPR036188">
    <property type="entry name" value="FAD/NAD-bd_sf"/>
</dbReference>
<keyword evidence="1" id="KW-0560">Oxidoreductase</keyword>
<dbReference type="InterPro" id="IPR023753">
    <property type="entry name" value="FAD/NAD-binding_dom"/>
</dbReference>
<dbReference type="OrthoDB" id="1749496at2"/>
<dbReference type="EMBL" id="FQXP01000003">
    <property type="protein sequence ID" value="SHH59812.1"/>
    <property type="molecule type" value="Genomic_DNA"/>
</dbReference>
<dbReference type="Proteomes" id="UP000184526">
    <property type="component" value="Unassembled WGS sequence"/>
</dbReference>
<dbReference type="PANTHER" id="PTHR42949">
    <property type="entry name" value="ANAEROBIC GLYCEROL-3-PHOSPHATE DEHYDROGENASE SUBUNIT B"/>
    <property type="match status" value="1"/>
</dbReference>
<evidence type="ECO:0000313" key="3">
    <source>
        <dbReference type="EMBL" id="SHH59812.1"/>
    </source>
</evidence>
<dbReference type="PANTHER" id="PTHR42949:SF3">
    <property type="entry name" value="ANAEROBIC GLYCEROL-3-PHOSPHATE DEHYDROGENASE SUBUNIT B"/>
    <property type="match status" value="1"/>
</dbReference>
<dbReference type="Pfam" id="PF07992">
    <property type="entry name" value="Pyr_redox_2"/>
    <property type="match status" value="1"/>
</dbReference>
<dbReference type="GO" id="GO:0016491">
    <property type="term" value="F:oxidoreductase activity"/>
    <property type="evidence" value="ECO:0007669"/>
    <property type="project" value="UniProtKB-KW"/>
</dbReference>
<evidence type="ECO:0000256" key="1">
    <source>
        <dbReference type="ARBA" id="ARBA00023002"/>
    </source>
</evidence>
<dbReference type="SUPFAM" id="SSF51905">
    <property type="entry name" value="FAD/NAD(P)-binding domain"/>
    <property type="match status" value="1"/>
</dbReference>
<evidence type="ECO:0000259" key="2">
    <source>
        <dbReference type="Pfam" id="PF07992"/>
    </source>
</evidence>
<dbReference type="RefSeq" id="WP_072830469.1">
    <property type="nucleotide sequence ID" value="NZ_FQXP01000003.1"/>
</dbReference>
<accession>A0A1M5U9V5</accession>
<evidence type="ECO:0000313" key="4">
    <source>
        <dbReference type="Proteomes" id="UP000184526"/>
    </source>
</evidence>
<dbReference type="InterPro" id="IPR051691">
    <property type="entry name" value="Metab_Enz_Cyan_OpOx_G3PDH"/>
</dbReference>
<organism evidence="3 4">
    <name type="scientific">Clostridium collagenovorans DSM 3089</name>
    <dbReference type="NCBI Taxonomy" id="1121306"/>
    <lineage>
        <taxon>Bacteria</taxon>
        <taxon>Bacillati</taxon>
        <taxon>Bacillota</taxon>
        <taxon>Clostridia</taxon>
        <taxon>Eubacteriales</taxon>
        <taxon>Clostridiaceae</taxon>
        <taxon>Clostridium</taxon>
    </lineage>
</organism>
<protein>
    <submittedName>
        <fullName evidence="3">Pyridine nucleotide-disulphide oxidoreductase</fullName>
    </submittedName>
</protein>
<dbReference type="Gene3D" id="3.50.50.60">
    <property type="entry name" value="FAD/NAD(P)-binding domain"/>
    <property type="match status" value="2"/>
</dbReference>
<proteinExistence type="predicted"/>
<dbReference type="PRINTS" id="PR00368">
    <property type="entry name" value="FADPNR"/>
</dbReference>
<sequence length="297" mass="32728">MIYDLIIVGGGAAGMLCAINSKKSNFEKVLLIEKDVVLGGALNLINYNISEKENLSGKEYKDKLLNEYDELNISTYLNTLVLNINDCNNIVCVSPERGVEELKAKNIILANGAKEKNRNFLSMVGDRCAGVITLRNAKKILAMDNMIPGKEIVLYGDKNLKLIKDDLKKKNLNIKAIIGTGLSKESKNICSNIYEGFEITNILGKDRVNSVILTKDNEALKIDCDTVILAQDLLSDGLVSFRSNISLNPATTGPKVNDNLETSRKNIFACGDGIYIHNTIEEIEDEVYKLITHLSGL</sequence>
<keyword evidence="4" id="KW-1185">Reference proteome</keyword>
<feature type="domain" description="FAD/NAD(P)-binding" evidence="2">
    <location>
        <begin position="3"/>
        <end position="141"/>
    </location>
</feature>
<dbReference type="PRINTS" id="PR00469">
    <property type="entry name" value="PNDRDTASEII"/>
</dbReference>
<gene>
    <name evidence="3" type="ORF">SAMN02745196_00909</name>
</gene>
<reference evidence="3 4" key="1">
    <citation type="submission" date="2016-11" db="EMBL/GenBank/DDBJ databases">
        <authorList>
            <person name="Jaros S."/>
            <person name="Januszkiewicz K."/>
            <person name="Wedrychowicz H."/>
        </authorList>
    </citation>
    <scope>NUCLEOTIDE SEQUENCE [LARGE SCALE GENOMIC DNA]</scope>
    <source>
        <strain evidence="3 4">DSM 3089</strain>
    </source>
</reference>
<dbReference type="STRING" id="1121306.SAMN02745196_00909"/>
<name>A0A1M5U9V5_9CLOT</name>